<dbReference type="SMART" id="SM00382">
    <property type="entry name" value="AAA"/>
    <property type="match status" value="1"/>
</dbReference>
<comment type="caution">
    <text evidence="10">The sequence shown here is derived from an EMBL/GenBank/DDBJ whole genome shotgun (WGS) entry which is preliminary data.</text>
</comment>
<keyword evidence="11" id="KW-1185">Reference proteome</keyword>
<comment type="function">
    <text evidence="8">DNA polymerase III is a complex, multichain enzyme responsible for most of the replicative synthesis in bacteria. This DNA polymerase also exhibits 3' to 5' exonuclease activity.</text>
</comment>
<comment type="catalytic activity">
    <reaction evidence="7 8">
        <text>DNA(n) + a 2'-deoxyribonucleoside 5'-triphosphate = DNA(n+1) + diphosphate</text>
        <dbReference type="Rhea" id="RHEA:22508"/>
        <dbReference type="Rhea" id="RHEA-COMP:17339"/>
        <dbReference type="Rhea" id="RHEA-COMP:17340"/>
        <dbReference type="ChEBI" id="CHEBI:33019"/>
        <dbReference type="ChEBI" id="CHEBI:61560"/>
        <dbReference type="ChEBI" id="CHEBI:173112"/>
        <dbReference type="EC" id="2.7.7.7"/>
    </reaction>
</comment>
<dbReference type="GO" id="GO:0006261">
    <property type="term" value="P:DNA-templated DNA replication"/>
    <property type="evidence" value="ECO:0007669"/>
    <property type="project" value="TreeGrafter"/>
</dbReference>
<evidence type="ECO:0000256" key="4">
    <source>
        <dbReference type="ARBA" id="ARBA00022833"/>
    </source>
</evidence>
<dbReference type="PANTHER" id="PTHR11669:SF0">
    <property type="entry name" value="PROTEIN STICHEL-LIKE 2"/>
    <property type="match status" value="1"/>
</dbReference>
<dbReference type="NCBIfam" id="TIGR02397">
    <property type="entry name" value="dnaX_nterm"/>
    <property type="match status" value="1"/>
</dbReference>
<dbReference type="AlphaFoldDB" id="A0AAE4VK77"/>
<dbReference type="RefSeq" id="WP_322498293.1">
    <property type="nucleotide sequence ID" value="NZ_JARGYU010000001.1"/>
</dbReference>
<gene>
    <name evidence="8" type="primary">dnaX</name>
    <name evidence="10" type="ORF">Lyticum_00003</name>
</gene>
<name>A0AAE4VK77_9RICK</name>
<dbReference type="EMBL" id="JARGYU010000001">
    <property type="protein sequence ID" value="MDZ5760853.1"/>
    <property type="molecule type" value="Genomic_DNA"/>
</dbReference>
<keyword evidence="3 8" id="KW-0547">Nucleotide-binding</keyword>
<evidence type="ECO:0000256" key="3">
    <source>
        <dbReference type="ARBA" id="ARBA00022741"/>
    </source>
</evidence>
<dbReference type="Pfam" id="PF13177">
    <property type="entry name" value="DNA_pol3_delta2"/>
    <property type="match status" value="1"/>
</dbReference>
<dbReference type="GO" id="GO:0003887">
    <property type="term" value="F:DNA-directed DNA polymerase activity"/>
    <property type="evidence" value="ECO:0007669"/>
    <property type="project" value="UniProtKB-KW"/>
</dbReference>
<dbReference type="InterPro" id="IPR050238">
    <property type="entry name" value="DNA_Rep/Repair_Clamp_Loader"/>
</dbReference>
<dbReference type="GO" id="GO:0009360">
    <property type="term" value="C:DNA polymerase III complex"/>
    <property type="evidence" value="ECO:0007669"/>
    <property type="project" value="InterPro"/>
</dbReference>
<dbReference type="InterPro" id="IPR003593">
    <property type="entry name" value="AAA+_ATPase"/>
</dbReference>
<proteinExistence type="inferred from homology"/>
<sequence length="575" mass="66495">MSSYIVLARKYRPKTIDEVVGQIAPKKIIKNCFIMNRLPHAIIISGIRGVGKTTFARIIAQISNCIGRKNNDDKSFNCCECSNCISIIKGNNPDVLEIDAASYTGVQDIREIIENAHYLPLNSLYKIFIIDEVHMLSNSAFNALLKTLEEPLPHIKFILATTEIRKIPLTILSRCQKINLSRINNLDAINHYRNIVKKEGFDVEDGVLEYVSDISDGSLRDGLSILDQLMTVSIVNQSNDKNVICNSNIITIEITKKLLNIFDIKIPSKILIFLLTNKLSEALKLLYQYYYESSLELNYLLIMILDLIKNLSLFTQDPKLIKEELITDHFKKLHKLTNLTFLLKIWEISIKYLNDMNIFHEKISIIEIYFLEISRISVNETNINSNNNYLNNDEELTNLTKNNISNKNYCINKISENSEDDIKNEKKNLSKKINDKIDNTQKNQEKSNDIIKTIQDILEKIIKNNDIELYNIIYNDIIIDNIDLEKKIIFIKKNISSISLSNLNNRLNIILKDKWKICLSNAKEIQNINKEKKNEYNINNLISSEEDNHKESLLHHSLIKDIICEWSMKVDKIEL</sequence>
<evidence type="ECO:0000259" key="9">
    <source>
        <dbReference type="SMART" id="SM00382"/>
    </source>
</evidence>
<dbReference type="SUPFAM" id="SSF52540">
    <property type="entry name" value="P-loop containing nucleoside triphosphate hydrolases"/>
    <property type="match status" value="1"/>
</dbReference>
<keyword evidence="8" id="KW-0548">Nucleotidyltransferase</keyword>
<dbReference type="InterPro" id="IPR045085">
    <property type="entry name" value="HLD_clamp_pol_III_gamma_tau"/>
</dbReference>
<evidence type="ECO:0000256" key="6">
    <source>
        <dbReference type="ARBA" id="ARBA00022932"/>
    </source>
</evidence>
<protein>
    <recommendedName>
        <fullName evidence="8">DNA polymerase III subunit gamma/tau</fullName>
        <ecNumber evidence="8">2.7.7.7</ecNumber>
    </recommendedName>
</protein>
<evidence type="ECO:0000256" key="7">
    <source>
        <dbReference type="ARBA" id="ARBA00049244"/>
    </source>
</evidence>
<keyword evidence="8" id="KW-0235">DNA replication</keyword>
<evidence type="ECO:0000256" key="1">
    <source>
        <dbReference type="ARBA" id="ARBA00006360"/>
    </source>
</evidence>
<evidence type="ECO:0000256" key="5">
    <source>
        <dbReference type="ARBA" id="ARBA00022840"/>
    </source>
</evidence>
<comment type="subunit">
    <text evidence="8">DNA polymerase III contains a core (composed of alpha, epsilon and theta chains) that associates with a tau subunit. This core dimerizes to form the POLIII' complex. PolIII' associates with the gamma complex (composed of gamma, delta, delta', psi and chi chains) and with the beta chain to form the complete DNA polymerase III complex.</text>
</comment>
<dbReference type="GO" id="GO:0005524">
    <property type="term" value="F:ATP binding"/>
    <property type="evidence" value="ECO:0007669"/>
    <property type="project" value="UniProtKB-KW"/>
</dbReference>
<accession>A0AAE4VK77</accession>
<dbReference type="InterPro" id="IPR012763">
    <property type="entry name" value="DNA_pol_III_sug/sutau_N"/>
</dbReference>
<dbReference type="Proteomes" id="UP001289135">
    <property type="component" value="Unassembled WGS sequence"/>
</dbReference>
<evidence type="ECO:0000313" key="11">
    <source>
        <dbReference type="Proteomes" id="UP001289135"/>
    </source>
</evidence>
<dbReference type="Gene3D" id="1.10.8.60">
    <property type="match status" value="1"/>
</dbReference>
<feature type="domain" description="AAA+ ATPase" evidence="9">
    <location>
        <begin position="38"/>
        <end position="184"/>
    </location>
</feature>
<dbReference type="InterPro" id="IPR027417">
    <property type="entry name" value="P-loop_NTPase"/>
</dbReference>
<dbReference type="Pfam" id="PF22608">
    <property type="entry name" value="DNAX_ATPase_lid"/>
    <property type="match status" value="1"/>
</dbReference>
<keyword evidence="4" id="KW-0862">Zinc</keyword>
<dbReference type="PANTHER" id="PTHR11669">
    <property type="entry name" value="REPLICATION FACTOR C / DNA POLYMERASE III GAMMA-TAU SUBUNIT"/>
    <property type="match status" value="1"/>
</dbReference>
<dbReference type="EC" id="2.7.7.7" evidence="8"/>
<keyword evidence="2" id="KW-0479">Metal-binding</keyword>
<keyword evidence="6 8" id="KW-0239">DNA-directed DNA polymerase</keyword>
<dbReference type="CDD" id="cd00009">
    <property type="entry name" value="AAA"/>
    <property type="match status" value="1"/>
</dbReference>
<keyword evidence="5 8" id="KW-0067">ATP-binding</keyword>
<evidence type="ECO:0000256" key="8">
    <source>
        <dbReference type="RuleBase" id="RU364063"/>
    </source>
</evidence>
<comment type="similarity">
    <text evidence="1 8">Belongs to the DnaX/STICHEL family.</text>
</comment>
<dbReference type="Gene3D" id="3.40.50.300">
    <property type="entry name" value="P-loop containing nucleotide triphosphate hydrolases"/>
    <property type="match status" value="1"/>
</dbReference>
<dbReference type="GO" id="GO:0046872">
    <property type="term" value="F:metal ion binding"/>
    <property type="evidence" value="ECO:0007669"/>
    <property type="project" value="UniProtKB-KW"/>
</dbReference>
<reference evidence="10" key="1">
    <citation type="submission" date="2023-02" db="EMBL/GenBank/DDBJ databases">
        <title>Host association and intracellularity evolved multiple times independently in the Rickettsiales.</title>
        <authorList>
            <person name="Castelli M."/>
            <person name="Nardi T."/>
            <person name="Gammuto L."/>
            <person name="Bellinzona G."/>
            <person name="Sabaneyeva E."/>
            <person name="Potekhin A."/>
            <person name="Serra V."/>
            <person name="Petroni G."/>
            <person name="Sassera D."/>
        </authorList>
    </citation>
    <scope>NUCLEOTIDE SEQUENCE</scope>
    <source>
        <strain evidence="10">USBL-36I1</strain>
    </source>
</reference>
<organism evidence="10 11">
    <name type="scientific">Lyticum sinuosum</name>
    <dbReference type="NCBI Taxonomy" id="1332059"/>
    <lineage>
        <taxon>Bacteria</taxon>
        <taxon>Pseudomonadati</taxon>
        <taxon>Pseudomonadota</taxon>
        <taxon>Alphaproteobacteria</taxon>
        <taxon>Rickettsiales</taxon>
        <taxon>Lyticum</taxon>
    </lineage>
</organism>
<keyword evidence="8" id="KW-0808">Transferase</keyword>
<evidence type="ECO:0000256" key="2">
    <source>
        <dbReference type="ARBA" id="ARBA00022723"/>
    </source>
</evidence>
<evidence type="ECO:0000313" key="10">
    <source>
        <dbReference type="EMBL" id="MDZ5760853.1"/>
    </source>
</evidence>